<evidence type="ECO:0000256" key="2">
    <source>
        <dbReference type="SAM" id="MobiDB-lite"/>
    </source>
</evidence>
<evidence type="ECO:0000256" key="1">
    <source>
        <dbReference type="SAM" id="Coils"/>
    </source>
</evidence>
<dbReference type="VEuPathDB" id="GiardiaDB:GMRT_16340"/>
<keyword evidence="1" id="KW-0175">Coiled coil</keyword>
<feature type="compositionally biased region" description="Basic and acidic residues" evidence="2">
    <location>
        <begin position="206"/>
        <end position="230"/>
    </location>
</feature>
<evidence type="ECO:0000313" key="4">
    <source>
        <dbReference type="Proteomes" id="UP000315496"/>
    </source>
</evidence>
<feature type="region of interest" description="Disordered" evidence="2">
    <location>
        <begin position="1"/>
        <end position="56"/>
    </location>
</feature>
<dbReference type="Proteomes" id="UP000315496">
    <property type="component" value="Chromosome 1"/>
</dbReference>
<gene>
    <name evidence="3" type="ORF">GMRT_16340</name>
</gene>
<keyword evidence="4" id="KW-1185">Reference proteome</keyword>
<feature type="compositionally biased region" description="Polar residues" evidence="2">
    <location>
        <begin position="1"/>
        <end position="14"/>
    </location>
</feature>
<evidence type="ECO:0000313" key="3">
    <source>
        <dbReference type="EMBL" id="TNJ29687.1"/>
    </source>
</evidence>
<protein>
    <submittedName>
        <fullName evidence="3">Uncharacterized protein</fullName>
    </submittedName>
</protein>
<name>A0A4Z1T965_GIAMU</name>
<dbReference type="AlphaFoldDB" id="A0A4Z1T965"/>
<feature type="region of interest" description="Disordered" evidence="2">
    <location>
        <begin position="206"/>
        <end position="243"/>
    </location>
</feature>
<organism evidence="3 4">
    <name type="scientific">Giardia muris</name>
    <dbReference type="NCBI Taxonomy" id="5742"/>
    <lineage>
        <taxon>Eukaryota</taxon>
        <taxon>Metamonada</taxon>
        <taxon>Diplomonadida</taxon>
        <taxon>Hexamitidae</taxon>
        <taxon>Giardiinae</taxon>
        <taxon>Giardia</taxon>
    </lineage>
</organism>
<feature type="compositionally biased region" description="Polar residues" evidence="2">
    <location>
        <begin position="231"/>
        <end position="243"/>
    </location>
</feature>
<comment type="caution">
    <text evidence="3">The sequence shown here is derived from an EMBL/GenBank/DDBJ whole genome shotgun (WGS) entry which is preliminary data.</text>
</comment>
<feature type="compositionally biased region" description="Polar residues" evidence="2">
    <location>
        <begin position="25"/>
        <end position="56"/>
    </location>
</feature>
<sequence>MQSTPPHTPHNSASLAVPSAPVGKSRQQLANTPGNGPTPTHLTPDPHNSGSTIPSIFSRNQCNATEVRTSSESIPRATTSFQFHSSAVPMYTSTINNRPIMPVPPVTIPTPSISSISASIPARRKPHSPELRILLWPDPVIKAQTTMRLFMHLRPRVLDMEAHNCVLQKTPSKLIFNTPSDLLMDRLKQHLKGHLDGIALHNRDYKPKPVVPKNKEVCGDREEKAKRENDITSQPPVSMTQNPMVFTPQPMDVSLKVPLLGQTQVQPSTLEQEERRLKDLLDTKMREQREKYERVLNSLKRRTIQAREPKITDPITAKELRQKIGLPDDLWFVEAGDRPLTYPWIKNLTIETVNARIVWPGLVTLEDQDASEIFIRRTSFNLGKFLLGRVHSAYFCGPLGYTSKELEKSMRDCGYELIEYDEESGHMIITKIPKNV</sequence>
<feature type="coiled-coil region" evidence="1">
    <location>
        <begin position="270"/>
        <end position="302"/>
    </location>
</feature>
<reference evidence="3 4" key="1">
    <citation type="submission" date="2019-05" db="EMBL/GenBank/DDBJ databases">
        <title>The compact genome of Giardia muris reveals important steps in the evolution of intestinal protozoan parasites.</title>
        <authorList>
            <person name="Xu F."/>
            <person name="Jimenez-Gonzalez A."/>
            <person name="Einarsson E."/>
            <person name="Astvaldsson A."/>
            <person name="Peirasmaki D."/>
            <person name="Eckmann L."/>
            <person name="Andersson J.O."/>
            <person name="Svard S.G."/>
            <person name="Jerlstrom-Hultqvist J."/>
        </authorList>
    </citation>
    <scope>NUCLEOTIDE SEQUENCE [LARGE SCALE GENOMIC DNA]</scope>
    <source>
        <strain evidence="3 4">Roberts-Thomson</strain>
    </source>
</reference>
<dbReference type="EMBL" id="VDLU01000001">
    <property type="protein sequence ID" value="TNJ29687.1"/>
    <property type="molecule type" value="Genomic_DNA"/>
</dbReference>
<proteinExistence type="predicted"/>
<accession>A0A4Z1T965</accession>